<dbReference type="InterPro" id="IPR002347">
    <property type="entry name" value="SDR_fam"/>
</dbReference>
<proteinExistence type="inferred from homology"/>
<dbReference type="RefSeq" id="WP_072842514.1">
    <property type="nucleotide sequence ID" value="NZ_FNAB01000005.1"/>
</dbReference>
<accession>A0A1G6VYR7</accession>
<dbReference type="Gene3D" id="3.40.50.720">
    <property type="entry name" value="NAD(P)-binding Rossmann-like Domain"/>
    <property type="match status" value="1"/>
</dbReference>
<organism evidence="3 4">
    <name type="scientific">Rhodococcus tukisamuensis</name>
    <dbReference type="NCBI Taxonomy" id="168276"/>
    <lineage>
        <taxon>Bacteria</taxon>
        <taxon>Bacillati</taxon>
        <taxon>Actinomycetota</taxon>
        <taxon>Actinomycetes</taxon>
        <taxon>Mycobacteriales</taxon>
        <taxon>Nocardiaceae</taxon>
        <taxon>Rhodococcus</taxon>
    </lineage>
</organism>
<dbReference type="PANTHER" id="PTHR44196:SF1">
    <property type="entry name" value="DEHYDROGENASE_REDUCTASE SDR FAMILY MEMBER 7B"/>
    <property type="match status" value="1"/>
</dbReference>
<evidence type="ECO:0008006" key="5">
    <source>
        <dbReference type="Google" id="ProtNLM"/>
    </source>
</evidence>
<dbReference type="SUPFAM" id="SSF51735">
    <property type="entry name" value="NAD(P)-binding Rossmann-fold domains"/>
    <property type="match status" value="1"/>
</dbReference>
<evidence type="ECO:0000256" key="2">
    <source>
        <dbReference type="ARBA" id="ARBA00023002"/>
    </source>
</evidence>
<dbReference type="PRINTS" id="PR00081">
    <property type="entry name" value="GDHRDH"/>
</dbReference>
<evidence type="ECO:0000313" key="4">
    <source>
        <dbReference type="Proteomes" id="UP000199417"/>
    </source>
</evidence>
<dbReference type="AlphaFoldDB" id="A0A1G6VYR7"/>
<name>A0A1G6VYR7_9NOCA</name>
<dbReference type="Pfam" id="PF00106">
    <property type="entry name" value="adh_short"/>
    <property type="match status" value="1"/>
</dbReference>
<dbReference type="InterPro" id="IPR036291">
    <property type="entry name" value="NAD(P)-bd_dom_sf"/>
</dbReference>
<evidence type="ECO:0000313" key="3">
    <source>
        <dbReference type="EMBL" id="SDD58711.1"/>
    </source>
</evidence>
<reference evidence="3 4" key="1">
    <citation type="submission" date="2016-10" db="EMBL/GenBank/DDBJ databases">
        <authorList>
            <person name="de Groot N.N."/>
        </authorList>
    </citation>
    <scope>NUCLEOTIDE SEQUENCE [LARGE SCALE GENOMIC DNA]</scope>
    <source>
        <strain evidence="3 4">JCM 11308</strain>
    </source>
</reference>
<sequence>MARNLEADLTGRRVLITGAARGIGAGLARRLHERGARVALLGLEPELLEQVATANGRAPWRHCDVRDQRQVEDAVEHLAERLGGLDVVVANAGVGAPLSLVDGDPEIMRRAVEVNLMGTYFTLRAAGPHIGHPAGYALVVASTPRANRLPLRGAYSATRAGAEALGNAFRLEMRPLGTRVGIAHLGEIDTDRTEISFDGAVAGGGSGTAGSPVSVVIDAFERGIAARKTRIYAPRRVPGAISVRMLAHQATHLVPARARSAHEGAL</sequence>
<gene>
    <name evidence="3" type="ORF">SAMN05444580_105184</name>
</gene>
<dbReference type="CDD" id="cd05233">
    <property type="entry name" value="SDR_c"/>
    <property type="match status" value="1"/>
</dbReference>
<dbReference type="PANTHER" id="PTHR44196">
    <property type="entry name" value="DEHYDROGENASE/REDUCTASE SDR FAMILY MEMBER 7B"/>
    <property type="match status" value="1"/>
</dbReference>
<dbReference type="STRING" id="168276.SAMN05444580_105184"/>
<evidence type="ECO:0000256" key="1">
    <source>
        <dbReference type="ARBA" id="ARBA00006484"/>
    </source>
</evidence>
<comment type="similarity">
    <text evidence="1">Belongs to the short-chain dehydrogenases/reductases (SDR) family.</text>
</comment>
<dbReference type="GO" id="GO:0016020">
    <property type="term" value="C:membrane"/>
    <property type="evidence" value="ECO:0007669"/>
    <property type="project" value="TreeGrafter"/>
</dbReference>
<dbReference type="EMBL" id="FNAB01000005">
    <property type="protein sequence ID" value="SDD58711.1"/>
    <property type="molecule type" value="Genomic_DNA"/>
</dbReference>
<keyword evidence="4" id="KW-1185">Reference proteome</keyword>
<protein>
    <recommendedName>
        <fullName evidence="5">Short-chain dehydrogenase</fullName>
    </recommendedName>
</protein>
<keyword evidence="2" id="KW-0560">Oxidoreductase</keyword>
<dbReference type="Proteomes" id="UP000199417">
    <property type="component" value="Unassembled WGS sequence"/>
</dbReference>
<dbReference type="GO" id="GO:0016491">
    <property type="term" value="F:oxidoreductase activity"/>
    <property type="evidence" value="ECO:0007669"/>
    <property type="project" value="UniProtKB-KW"/>
</dbReference>